<evidence type="ECO:0000256" key="3">
    <source>
        <dbReference type="SAM" id="MobiDB-lite"/>
    </source>
</evidence>
<protein>
    <recommendedName>
        <fullName evidence="4">Mediator complex subunit 15 KIX domain-containing protein</fullName>
    </recommendedName>
</protein>
<dbReference type="Gene3D" id="1.10.246.20">
    <property type="entry name" value="Coactivator CBP, KIX domain"/>
    <property type="match status" value="1"/>
</dbReference>
<keyword evidence="2" id="KW-0539">Nucleus</keyword>
<dbReference type="InterPro" id="IPR044661">
    <property type="entry name" value="MED15a/b/c-like"/>
</dbReference>
<proteinExistence type="predicted"/>
<evidence type="ECO:0000313" key="6">
    <source>
        <dbReference type="Proteomes" id="UP000824120"/>
    </source>
</evidence>
<dbReference type="PANTHER" id="PTHR33137:SF4">
    <property type="entry name" value="MEDIATOR OF RNA POLYMERASE II TRANSCRIPTION SUBUNIT 15A-RELATED"/>
    <property type="match status" value="1"/>
</dbReference>
<dbReference type="PANTHER" id="PTHR33137">
    <property type="entry name" value="MEDIATOR OF RNA POLYMERASE II TRANSCRIPTION SUBUNIT 15A-RELATED"/>
    <property type="match status" value="1"/>
</dbReference>
<evidence type="ECO:0000259" key="4">
    <source>
        <dbReference type="Pfam" id="PF16987"/>
    </source>
</evidence>
<dbReference type="GO" id="GO:0003713">
    <property type="term" value="F:transcription coactivator activity"/>
    <property type="evidence" value="ECO:0007669"/>
    <property type="project" value="InterPro"/>
</dbReference>
<comment type="subcellular location">
    <subcellularLocation>
        <location evidence="1">Nucleus</location>
    </subcellularLocation>
</comment>
<dbReference type="GO" id="GO:0031490">
    <property type="term" value="F:chromatin DNA binding"/>
    <property type="evidence" value="ECO:0007669"/>
    <property type="project" value="InterPro"/>
</dbReference>
<feature type="compositionally biased region" description="Polar residues" evidence="3">
    <location>
        <begin position="141"/>
        <end position="165"/>
    </location>
</feature>
<dbReference type="OrthoDB" id="1912459at2759"/>
<feature type="non-terminal residue" evidence="5">
    <location>
        <position position="1"/>
    </location>
</feature>
<sequence>AQAQAPGGGEGSETAAGAMDSGDWRTQLLPDLRQRIGNMMKFLSVLWELSLSGEFWDFFVTGTEMETLKRHVSVSGQERVQELKEIAVTFEEKIYSTATSQQDYLQKISPKMLIVETRRSQNLIQPNPASSRQNALGRGSHNMQSQVNSQAQQLPVPTVASQTQTRQPLLQQNLQNNMASTGLENSASLAPALPSVSNLTQGTMPNVLGQNSNLQIMLNVGQNSVGNAIGQNSRQNLPAVDESKNVANVPEIFNEASPNK</sequence>
<dbReference type="AlphaFoldDB" id="A0A9J5ZAX5"/>
<dbReference type="InterPro" id="IPR036546">
    <property type="entry name" value="MED15_KIX"/>
</dbReference>
<gene>
    <name evidence="5" type="ORF">H5410_020790</name>
</gene>
<accession>A0A9J5ZAX5</accession>
<evidence type="ECO:0000313" key="5">
    <source>
        <dbReference type="EMBL" id="KAG5609509.1"/>
    </source>
</evidence>
<evidence type="ECO:0000256" key="2">
    <source>
        <dbReference type="ARBA" id="ARBA00023242"/>
    </source>
</evidence>
<reference evidence="5 6" key="1">
    <citation type="submission" date="2020-09" db="EMBL/GenBank/DDBJ databases">
        <title>De no assembly of potato wild relative species, Solanum commersonii.</title>
        <authorList>
            <person name="Cho K."/>
        </authorList>
    </citation>
    <scope>NUCLEOTIDE SEQUENCE [LARGE SCALE GENOMIC DNA]</scope>
    <source>
        <strain evidence="5">LZ3.2</strain>
        <tissue evidence="5">Leaf</tissue>
    </source>
</reference>
<feature type="region of interest" description="Disordered" evidence="3">
    <location>
        <begin position="1"/>
        <end position="20"/>
    </location>
</feature>
<feature type="compositionally biased region" description="Polar residues" evidence="3">
    <location>
        <begin position="120"/>
        <end position="134"/>
    </location>
</feature>
<feature type="domain" description="Mediator complex subunit 15 KIX" evidence="4">
    <location>
        <begin position="65"/>
        <end position="122"/>
    </location>
</feature>
<comment type="caution">
    <text evidence="5">The sequence shown here is derived from an EMBL/GenBank/DDBJ whole genome shotgun (WGS) entry which is preliminary data.</text>
</comment>
<dbReference type="EMBL" id="JACXVP010000004">
    <property type="protein sequence ID" value="KAG5609509.1"/>
    <property type="molecule type" value="Genomic_DNA"/>
</dbReference>
<dbReference type="Proteomes" id="UP000824120">
    <property type="component" value="Chromosome 4"/>
</dbReference>
<feature type="region of interest" description="Disordered" evidence="3">
    <location>
        <begin position="120"/>
        <end position="165"/>
    </location>
</feature>
<feature type="compositionally biased region" description="Gly residues" evidence="3">
    <location>
        <begin position="1"/>
        <end position="11"/>
    </location>
</feature>
<dbReference type="Pfam" id="PF16987">
    <property type="entry name" value="KIX_2"/>
    <property type="match status" value="1"/>
</dbReference>
<organism evidence="5 6">
    <name type="scientific">Solanum commersonii</name>
    <name type="common">Commerson's wild potato</name>
    <name type="synonym">Commerson's nightshade</name>
    <dbReference type="NCBI Taxonomy" id="4109"/>
    <lineage>
        <taxon>Eukaryota</taxon>
        <taxon>Viridiplantae</taxon>
        <taxon>Streptophyta</taxon>
        <taxon>Embryophyta</taxon>
        <taxon>Tracheophyta</taxon>
        <taxon>Spermatophyta</taxon>
        <taxon>Magnoliopsida</taxon>
        <taxon>eudicotyledons</taxon>
        <taxon>Gunneridae</taxon>
        <taxon>Pentapetalae</taxon>
        <taxon>asterids</taxon>
        <taxon>lamiids</taxon>
        <taxon>Solanales</taxon>
        <taxon>Solanaceae</taxon>
        <taxon>Solanoideae</taxon>
        <taxon>Solaneae</taxon>
        <taxon>Solanum</taxon>
    </lineage>
</organism>
<evidence type="ECO:0000256" key="1">
    <source>
        <dbReference type="ARBA" id="ARBA00004123"/>
    </source>
</evidence>
<dbReference type="InterPro" id="IPR036529">
    <property type="entry name" value="KIX_dom_sf"/>
</dbReference>
<name>A0A9J5ZAX5_SOLCO</name>
<dbReference type="GO" id="GO:0005634">
    <property type="term" value="C:nucleus"/>
    <property type="evidence" value="ECO:0007669"/>
    <property type="project" value="UniProtKB-SubCell"/>
</dbReference>
<keyword evidence="6" id="KW-1185">Reference proteome</keyword>